<feature type="region of interest" description="Disordered" evidence="1">
    <location>
        <begin position="256"/>
        <end position="350"/>
    </location>
</feature>
<feature type="non-terminal residue" evidence="2">
    <location>
        <position position="1"/>
    </location>
</feature>
<gene>
    <name evidence="2" type="ORF">SCHPADRAFT_897141</name>
</gene>
<evidence type="ECO:0000313" key="3">
    <source>
        <dbReference type="Proteomes" id="UP000053477"/>
    </source>
</evidence>
<feature type="compositionally biased region" description="Basic and acidic residues" evidence="1">
    <location>
        <begin position="129"/>
        <end position="139"/>
    </location>
</feature>
<dbReference type="AlphaFoldDB" id="A0A0H2RHE3"/>
<dbReference type="Proteomes" id="UP000053477">
    <property type="component" value="Unassembled WGS sequence"/>
</dbReference>
<dbReference type="InParanoid" id="A0A0H2RHE3"/>
<dbReference type="EMBL" id="KQ086603">
    <property type="protein sequence ID" value="KLO04296.1"/>
    <property type="molecule type" value="Genomic_DNA"/>
</dbReference>
<proteinExistence type="predicted"/>
<feature type="compositionally biased region" description="Basic residues" evidence="1">
    <location>
        <begin position="340"/>
        <end position="350"/>
    </location>
</feature>
<organism evidence="2 3">
    <name type="scientific">Schizopora paradoxa</name>
    <dbReference type="NCBI Taxonomy" id="27342"/>
    <lineage>
        <taxon>Eukaryota</taxon>
        <taxon>Fungi</taxon>
        <taxon>Dikarya</taxon>
        <taxon>Basidiomycota</taxon>
        <taxon>Agaricomycotina</taxon>
        <taxon>Agaricomycetes</taxon>
        <taxon>Hymenochaetales</taxon>
        <taxon>Schizoporaceae</taxon>
        <taxon>Schizopora</taxon>
    </lineage>
</organism>
<feature type="region of interest" description="Disordered" evidence="1">
    <location>
        <begin position="129"/>
        <end position="204"/>
    </location>
</feature>
<feature type="region of interest" description="Disordered" evidence="1">
    <location>
        <begin position="1"/>
        <end position="98"/>
    </location>
</feature>
<feature type="compositionally biased region" description="Basic residues" evidence="1">
    <location>
        <begin position="188"/>
        <end position="198"/>
    </location>
</feature>
<reference evidence="2 3" key="1">
    <citation type="submission" date="2015-04" db="EMBL/GenBank/DDBJ databases">
        <title>Complete genome sequence of Schizopora paradoxa KUC8140, a cosmopolitan wood degrader in East Asia.</title>
        <authorList>
            <consortium name="DOE Joint Genome Institute"/>
            <person name="Min B."/>
            <person name="Park H."/>
            <person name="Jang Y."/>
            <person name="Kim J.-J."/>
            <person name="Kim K.H."/>
            <person name="Pangilinan J."/>
            <person name="Lipzen A."/>
            <person name="Riley R."/>
            <person name="Grigoriev I.V."/>
            <person name="Spatafora J.W."/>
            <person name="Choi I.-G."/>
        </authorList>
    </citation>
    <scope>NUCLEOTIDE SEQUENCE [LARGE SCALE GENOMIC DNA]</scope>
    <source>
        <strain evidence="2 3">KUC8140</strain>
    </source>
</reference>
<name>A0A0H2RHE3_9AGAM</name>
<sequence length="350" mass="37234">LGHPPNQDTGAPAPSAAAPVGSSPGSNESVSAGSKRKRGDTNPGIGTTSGQDGVDGTDESKAPDIVIDPPSSVASTSPSTGNNISNQPPGPVADLPPECSNLISHLTRAVNVVVMKAFEEGLANVRDATKQADQVDRREIRKPRGRVKDSVPTTQVPNNAPRLNGDGVGAGEFGHDGESDSDSDSFPKLRKKQRRATGKRASITNTFHKEIRQFLELHGLFPPKDNPNFTPPSVSEAVLARFRAELASRYKNTYNYGTAAPNLPHTHESFGRGQRAESAGISASASSSRRADHGERRRSPRISASASSSRRDADSGVRRRSSRISASSSRLGQQKESGQKHRNSRRRSNA</sequence>
<feature type="compositionally biased region" description="Low complexity" evidence="1">
    <location>
        <begin position="276"/>
        <end position="288"/>
    </location>
</feature>
<protein>
    <submittedName>
        <fullName evidence="2">Uncharacterized protein</fullName>
    </submittedName>
</protein>
<evidence type="ECO:0000256" key="1">
    <source>
        <dbReference type="SAM" id="MobiDB-lite"/>
    </source>
</evidence>
<feature type="compositionally biased region" description="Low complexity" evidence="1">
    <location>
        <begin position="10"/>
        <end position="26"/>
    </location>
</feature>
<feature type="compositionally biased region" description="Low complexity" evidence="1">
    <location>
        <begin position="69"/>
        <end position="80"/>
    </location>
</feature>
<accession>A0A0H2RHE3</accession>
<keyword evidence="3" id="KW-1185">Reference proteome</keyword>
<evidence type="ECO:0000313" key="2">
    <source>
        <dbReference type="EMBL" id="KLO04296.1"/>
    </source>
</evidence>